<sequence>MSFSYQDRIYIPLPIGQHQTRHLQSGTVKETMHGNSEQSPWFLAMDSVWKHGDGEEEMGCQLCFYGPAWPASAKPIAALSQDFLLEKSRVGQVSMADYVFSQFAFAAITVILLAGIWGGGFLDQYIIDYAGGSVIHLSSGMAGFTASYWGPTLPHDSQHFPPNNIIHILGGAGFLWLELTGFNGGSPFTAGGAMGSNVMGAMSGSVTWYTMMILYGTSAFFHSVDDTLAVSNARSGWPSRRNSVRPPW</sequence>
<comment type="similarity">
    <text evidence="2">Belongs to the ammonia transporter channel (TC 1.A.11.2) family.</text>
</comment>
<keyword evidence="4 6" id="KW-1133">Transmembrane helix</keyword>
<proteinExistence type="inferred from homology"/>
<dbReference type="InterPro" id="IPR024041">
    <property type="entry name" value="NH4_transpt_AmtB-like_dom"/>
</dbReference>
<dbReference type="InterPro" id="IPR001905">
    <property type="entry name" value="Ammonium_transpt"/>
</dbReference>
<dbReference type="SUPFAM" id="SSF111352">
    <property type="entry name" value="Ammonium transporter"/>
    <property type="match status" value="1"/>
</dbReference>
<gene>
    <name evidence="8" type="ORF">GH714_016400</name>
</gene>
<protein>
    <recommendedName>
        <fullName evidence="7">Ammonium transporter AmtB-like domain-containing protein</fullName>
    </recommendedName>
</protein>
<evidence type="ECO:0000256" key="4">
    <source>
        <dbReference type="ARBA" id="ARBA00022989"/>
    </source>
</evidence>
<dbReference type="Proteomes" id="UP000467840">
    <property type="component" value="Chromosome 9"/>
</dbReference>
<dbReference type="Pfam" id="PF00909">
    <property type="entry name" value="Ammonium_transp"/>
    <property type="match status" value="1"/>
</dbReference>
<dbReference type="Gene3D" id="1.10.3430.10">
    <property type="entry name" value="Ammonium transporter AmtB like domains"/>
    <property type="match status" value="1"/>
</dbReference>
<name>A0A6A6M1S5_HEVBR</name>
<keyword evidence="5 6" id="KW-0472">Membrane</keyword>
<feature type="transmembrane region" description="Helical" evidence="6">
    <location>
        <begin position="129"/>
        <end position="149"/>
    </location>
</feature>
<feature type="domain" description="Ammonium transporter AmtB-like" evidence="7">
    <location>
        <begin position="99"/>
        <end position="213"/>
    </location>
</feature>
<evidence type="ECO:0000313" key="8">
    <source>
        <dbReference type="EMBL" id="KAF2306313.1"/>
    </source>
</evidence>
<evidence type="ECO:0000256" key="2">
    <source>
        <dbReference type="ARBA" id="ARBA00005887"/>
    </source>
</evidence>
<evidence type="ECO:0000256" key="3">
    <source>
        <dbReference type="ARBA" id="ARBA00022692"/>
    </source>
</evidence>
<comment type="subcellular location">
    <subcellularLocation>
        <location evidence="1">Membrane</location>
        <topology evidence="1">Multi-pass membrane protein</topology>
    </subcellularLocation>
</comment>
<accession>A0A6A6M1S5</accession>
<feature type="transmembrane region" description="Helical" evidence="6">
    <location>
        <begin position="98"/>
        <end position="117"/>
    </location>
</feature>
<keyword evidence="9" id="KW-1185">Reference proteome</keyword>
<dbReference type="PANTHER" id="PTHR43029">
    <property type="entry name" value="AMMONIUM TRANSPORTER MEP2"/>
    <property type="match status" value="1"/>
</dbReference>
<evidence type="ECO:0000256" key="6">
    <source>
        <dbReference type="SAM" id="Phobius"/>
    </source>
</evidence>
<dbReference type="GO" id="GO:0008519">
    <property type="term" value="F:ammonium channel activity"/>
    <property type="evidence" value="ECO:0007669"/>
    <property type="project" value="InterPro"/>
</dbReference>
<evidence type="ECO:0000313" key="9">
    <source>
        <dbReference type="Proteomes" id="UP000467840"/>
    </source>
</evidence>
<comment type="caution">
    <text evidence="8">The sequence shown here is derived from an EMBL/GenBank/DDBJ whole genome shotgun (WGS) entry which is preliminary data.</text>
</comment>
<reference evidence="8 9" key="1">
    <citation type="journal article" date="2020" name="Mol. Plant">
        <title>The Chromosome-Based Rubber Tree Genome Provides New Insights into Spurge Genome Evolution and Rubber Biosynthesis.</title>
        <authorList>
            <person name="Liu J."/>
            <person name="Shi C."/>
            <person name="Shi C.C."/>
            <person name="Li W."/>
            <person name="Zhang Q.J."/>
            <person name="Zhang Y."/>
            <person name="Li K."/>
            <person name="Lu H.F."/>
            <person name="Shi C."/>
            <person name="Zhu S.T."/>
            <person name="Xiao Z.Y."/>
            <person name="Nan H."/>
            <person name="Yue Y."/>
            <person name="Zhu X.G."/>
            <person name="Wu Y."/>
            <person name="Hong X.N."/>
            <person name="Fan G.Y."/>
            <person name="Tong Y."/>
            <person name="Zhang D."/>
            <person name="Mao C.L."/>
            <person name="Liu Y.L."/>
            <person name="Hao S.J."/>
            <person name="Liu W.Q."/>
            <person name="Lv M.Q."/>
            <person name="Zhang H.B."/>
            <person name="Liu Y."/>
            <person name="Hu-Tang G.R."/>
            <person name="Wang J.P."/>
            <person name="Wang J.H."/>
            <person name="Sun Y.H."/>
            <person name="Ni S.B."/>
            <person name="Chen W.B."/>
            <person name="Zhang X.C."/>
            <person name="Jiao Y.N."/>
            <person name="Eichler E.E."/>
            <person name="Li G.H."/>
            <person name="Liu X."/>
            <person name="Gao L.Z."/>
        </authorList>
    </citation>
    <scope>NUCLEOTIDE SEQUENCE [LARGE SCALE GENOMIC DNA]</scope>
    <source>
        <strain evidence="9">cv. GT1</strain>
        <tissue evidence="8">Leaf</tissue>
    </source>
</reference>
<dbReference type="PANTHER" id="PTHR43029:SF24">
    <property type="entry name" value="AMMONIUM TRANSPORTER 2 MEMBER 3"/>
    <property type="match status" value="1"/>
</dbReference>
<dbReference type="InterPro" id="IPR029020">
    <property type="entry name" value="Ammonium/urea_transptr"/>
</dbReference>
<dbReference type="AlphaFoldDB" id="A0A6A6M1S5"/>
<evidence type="ECO:0000259" key="7">
    <source>
        <dbReference type="Pfam" id="PF00909"/>
    </source>
</evidence>
<evidence type="ECO:0000256" key="5">
    <source>
        <dbReference type="ARBA" id="ARBA00023136"/>
    </source>
</evidence>
<evidence type="ECO:0000256" key="1">
    <source>
        <dbReference type="ARBA" id="ARBA00004141"/>
    </source>
</evidence>
<dbReference type="GO" id="GO:0005886">
    <property type="term" value="C:plasma membrane"/>
    <property type="evidence" value="ECO:0007669"/>
    <property type="project" value="TreeGrafter"/>
</dbReference>
<organism evidence="8 9">
    <name type="scientific">Hevea brasiliensis</name>
    <name type="common">Para rubber tree</name>
    <name type="synonym">Siphonia brasiliensis</name>
    <dbReference type="NCBI Taxonomy" id="3981"/>
    <lineage>
        <taxon>Eukaryota</taxon>
        <taxon>Viridiplantae</taxon>
        <taxon>Streptophyta</taxon>
        <taxon>Embryophyta</taxon>
        <taxon>Tracheophyta</taxon>
        <taxon>Spermatophyta</taxon>
        <taxon>Magnoliopsida</taxon>
        <taxon>eudicotyledons</taxon>
        <taxon>Gunneridae</taxon>
        <taxon>Pentapetalae</taxon>
        <taxon>rosids</taxon>
        <taxon>fabids</taxon>
        <taxon>Malpighiales</taxon>
        <taxon>Euphorbiaceae</taxon>
        <taxon>Crotonoideae</taxon>
        <taxon>Micrandreae</taxon>
        <taxon>Hevea</taxon>
    </lineage>
</organism>
<keyword evidence="3 6" id="KW-0812">Transmembrane</keyword>
<dbReference type="EMBL" id="JAAGAX010000008">
    <property type="protein sequence ID" value="KAF2306313.1"/>
    <property type="molecule type" value="Genomic_DNA"/>
</dbReference>